<proteinExistence type="predicted"/>
<feature type="region of interest" description="Disordered" evidence="1">
    <location>
        <begin position="47"/>
        <end position="90"/>
    </location>
</feature>
<dbReference type="Proteomes" id="UP001497623">
    <property type="component" value="Unassembled WGS sequence"/>
</dbReference>
<feature type="region of interest" description="Disordered" evidence="1">
    <location>
        <begin position="1"/>
        <end position="30"/>
    </location>
</feature>
<gene>
    <name evidence="2" type="ORF">MNOR_LOCUS17128</name>
</gene>
<feature type="region of interest" description="Disordered" evidence="1">
    <location>
        <begin position="169"/>
        <end position="195"/>
    </location>
</feature>
<dbReference type="EMBL" id="CAXKWB010011580">
    <property type="protein sequence ID" value="CAL4101923.1"/>
    <property type="molecule type" value="Genomic_DNA"/>
</dbReference>
<keyword evidence="3" id="KW-1185">Reference proteome</keyword>
<sequence length="195" mass="21453">MLHEDDPGHMAAASWQMQQPGDSGGSSGAVSSRPLYFMARASRGHIGRQVCWPPSNPEYVEVPPGSETNQPEDLSDGPIAPPPNMTTQTQFPAGFKLRDQAPVQQTPPAMILSQPAFKITQPLKQKGENKWPPKDNGVVTQEQVREFTKPKGGKRDYSEFFAQNALPQTFNSYRAPPGTQHHGELDEEQTGLSEM</sequence>
<name>A0AAV2QYV4_MEGNR</name>
<dbReference type="AlphaFoldDB" id="A0AAV2QYV4"/>
<accession>A0AAV2QYV4</accession>
<evidence type="ECO:0000313" key="3">
    <source>
        <dbReference type="Proteomes" id="UP001497623"/>
    </source>
</evidence>
<evidence type="ECO:0000313" key="2">
    <source>
        <dbReference type="EMBL" id="CAL4101923.1"/>
    </source>
</evidence>
<reference evidence="2 3" key="1">
    <citation type="submission" date="2024-05" db="EMBL/GenBank/DDBJ databases">
        <authorList>
            <person name="Wallberg A."/>
        </authorList>
    </citation>
    <scope>NUCLEOTIDE SEQUENCE [LARGE SCALE GENOMIC DNA]</scope>
</reference>
<evidence type="ECO:0000256" key="1">
    <source>
        <dbReference type="SAM" id="MobiDB-lite"/>
    </source>
</evidence>
<organism evidence="2 3">
    <name type="scientific">Meganyctiphanes norvegica</name>
    <name type="common">Northern krill</name>
    <name type="synonym">Thysanopoda norvegica</name>
    <dbReference type="NCBI Taxonomy" id="48144"/>
    <lineage>
        <taxon>Eukaryota</taxon>
        <taxon>Metazoa</taxon>
        <taxon>Ecdysozoa</taxon>
        <taxon>Arthropoda</taxon>
        <taxon>Crustacea</taxon>
        <taxon>Multicrustacea</taxon>
        <taxon>Malacostraca</taxon>
        <taxon>Eumalacostraca</taxon>
        <taxon>Eucarida</taxon>
        <taxon>Euphausiacea</taxon>
        <taxon>Euphausiidae</taxon>
        <taxon>Meganyctiphanes</taxon>
    </lineage>
</organism>
<comment type="caution">
    <text evidence="2">The sequence shown here is derived from an EMBL/GenBank/DDBJ whole genome shotgun (WGS) entry which is preliminary data.</text>
</comment>
<protein>
    <submittedName>
        <fullName evidence="2">Uncharacterized protein</fullName>
    </submittedName>
</protein>